<name>A0A412X501_9BACT</name>
<protein>
    <submittedName>
        <fullName evidence="2">Uncharacterized protein</fullName>
    </submittedName>
</protein>
<dbReference type="EMBL" id="QRZA01000003">
    <property type="protein sequence ID" value="RGV35903.1"/>
    <property type="molecule type" value="Genomic_DNA"/>
</dbReference>
<dbReference type="Proteomes" id="UP000283589">
    <property type="component" value="Unassembled WGS sequence"/>
</dbReference>
<dbReference type="InterPro" id="IPR046233">
    <property type="entry name" value="DUF6266"/>
</dbReference>
<dbReference type="AlphaFoldDB" id="A0A412X501"/>
<dbReference type="STRING" id="1121130.GCA_000519105_03340"/>
<gene>
    <name evidence="2" type="ORF">DWW18_03735</name>
    <name evidence="1" type="ORF">I6J59_05525</name>
</gene>
<evidence type="ECO:0000313" key="2">
    <source>
        <dbReference type="EMBL" id="RGV35903.1"/>
    </source>
</evidence>
<dbReference type="RefSeq" id="WP_027201891.1">
    <property type="nucleotide sequence ID" value="NZ_CAJKXH010000045.1"/>
</dbReference>
<dbReference type="Proteomes" id="UP000654720">
    <property type="component" value="Chromosome"/>
</dbReference>
<dbReference type="GeneID" id="93096054"/>
<evidence type="ECO:0000313" key="4">
    <source>
        <dbReference type="Proteomes" id="UP000654720"/>
    </source>
</evidence>
<dbReference type="Pfam" id="PF19781">
    <property type="entry name" value="DUF6266"/>
    <property type="match status" value="1"/>
</dbReference>
<reference evidence="1 4" key="2">
    <citation type="submission" date="2021-02" db="EMBL/GenBank/DDBJ databases">
        <title>FDA dAtabase for Regulatory Grade micrObial Sequences (FDA-ARGOS): Supporting development and validation of Infectious Disease Dx tests.</title>
        <authorList>
            <person name="Carlson P."/>
            <person name="Fischbach M."/>
            <person name="Hastie J."/>
            <person name="Bilen M."/>
            <person name="Cheng A."/>
            <person name="Tallon L."/>
            <person name="Sadzewicz L."/>
            <person name="Zhao X."/>
            <person name="Boylan J."/>
            <person name="Ott S."/>
            <person name="Bowen H."/>
            <person name="Vavikolanu K."/>
            <person name="Mehta A."/>
            <person name="Aluvathingal J."/>
            <person name="Nadendla S."/>
            <person name="Yan Y."/>
            <person name="Sichtig H."/>
        </authorList>
    </citation>
    <scope>NUCLEOTIDE SEQUENCE [LARGE SCALE GENOMIC DNA]</scope>
    <source>
        <strain evidence="1 4">FDAARGOS_1229</strain>
    </source>
</reference>
<keyword evidence="4" id="KW-1185">Reference proteome</keyword>
<accession>A0A412X501</accession>
<organism evidence="2 3">
    <name type="scientific">Butyricimonas virosa</name>
    <dbReference type="NCBI Taxonomy" id="544645"/>
    <lineage>
        <taxon>Bacteria</taxon>
        <taxon>Pseudomonadati</taxon>
        <taxon>Bacteroidota</taxon>
        <taxon>Bacteroidia</taxon>
        <taxon>Bacteroidales</taxon>
        <taxon>Odoribacteraceae</taxon>
        <taxon>Butyricimonas</taxon>
    </lineage>
</organism>
<proteinExistence type="predicted"/>
<evidence type="ECO:0000313" key="3">
    <source>
        <dbReference type="Proteomes" id="UP000283589"/>
    </source>
</evidence>
<reference evidence="2 3" key="1">
    <citation type="submission" date="2018-08" db="EMBL/GenBank/DDBJ databases">
        <title>A genome reference for cultivated species of the human gut microbiota.</title>
        <authorList>
            <person name="Zou Y."/>
            <person name="Xue W."/>
            <person name="Luo G."/>
        </authorList>
    </citation>
    <scope>NUCLEOTIDE SEQUENCE [LARGE SCALE GENOMIC DNA]</scope>
    <source>
        <strain evidence="2 3">AF14-49</strain>
    </source>
</reference>
<evidence type="ECO:0000313" key="1">
    <source>
        <dbReference type="EMBL" id="QRO51078.1"/>
    </source>
</evidence>
<sequence>MALVRNEFGIKGRVGNVVFCKLNGKSYMRSVPDRIDPNTPQQQEVRSRFRVAVRFYQKIKETPLKGILDLSADKICSSGYALFMKKNLKAFRANGKIGDFSQLHFSAGKRQQAYNLQGRMDEQGMVTLDWENDEEAYNFEATDRLNVVVLYSNRSFSPKLLEGLEVLRVAEKVTFPLERGKGVRIYLYCFFVSPDGKRFSNSQCIKL</sequence>
<dbReference type="EMBL" id="CP069450">
    <property type="protein sequence ID" value="QRO51078.1"/>
    <property type="molecule type" value="Genomic_DNA"/>
</dbReference>